<evidence type="ECO:0000313" key="5">
    <source>
        <dbReference type="Proteomes" id="UP000642748"/>
    </source>
</evidence>
<reference evidence="4" key="1">
    <citation type="submission" date="2021-01" db="EMBL/GenBank/DDBJ databases">
        <title>Whole genome shotgun sequence of Rugosimonospora africana NBRC 104875.</title>
        <authorList>
            <person name="Komaki H."/>
            <person name="Tamura T."/>
        </authorList>
    </citation>
    <scope>NUCLEOTIDE SEQUENCE</scope>
    <source>
        <strain evidence="4">NBRC 104875</strain>
    </source>
</reference>
<keyword evidence="1" id="KW-0547">Nucleotide-binding</keyword>
<dbReference type="InterPro" id="IPR029787">
    <property type="entry name" value="Nucleotide_cyclase"/>
</dbReference>
<evidence type="ECO:0000256" key="1">
    <source>
        <dbReference type="ARBA" id="ARBA00022741"/>
    </source>
</evidence>
<dbReference type="GO" id="GO:0004016">
    <property type="term" value="F:adenylate cyclase activity"/>
    <property type="evidence" value="ECO:0007669"/>
    <property type="project" value="TreeGrafter"/>
</dbReference>
<dbReference type="InterPro" id="IPR011990">
    <property type="entry name" value="TPR-like_helical_dom_sf"/>
</dbReference>
<dbReference type="Gene3D" id="3.40.50.300">
    <property type="entry name" value="P-loop containing nucleotide triphosphate hydrolases"/>
    <property type="match status" value="1"/>
</dbReference>
<evidence type="ECO:0000313" key="4">
    <source>
        <dbReference type="EMBL" id="GIH18691.1"/>
    </source>
</evidence>
<dbReference type="GO" id="GO:0005737">
    <property type="term" value="C:cytoplasm"/>
    <property type="evidence" value="ECO:0007669"/>
    <property type="project" value="TreeGrafter"/>
</dbReference>
<dbReference type="Gene3D" id="1.25.40.10">
    <property type="entry name" value="Tetratricopeptide repeat domain"/>
    <property type="match status" value="1"/>
</dbReference>
<evidence type="ECO:0000256" key="2">
    <source>
        <dbReference type="ARBA" id="ARBA00022840"/>
    </source>
</evidence>
<dbReference type="EMBL" id="BONZ01000070">
    <property type="protein sequence ID" value="GIH18691.1"/>
    <property type="molecule type" value="Genomic_DNA"/>
</dbReference>
<dbReference type="Pfam" id="PF13191">
    <property type="entry name" value="AAA_16"/>
    <property type="match status" value="1"/>
</dbReference>
<dbReference type="InterPro" id="IPR027417">
    <property type="entry name" value="P-loop_NTPase"/>
</dbReference>
<dbReference type="GO" id="GO:0009190">
    <property type="term" value="P:cyclic nucleotide biosynthetic process"/>
    <property type="evidence" value="ECO:0007669"/>
    <property type="project" value="InterPro"/>
</dbReference>
<dbReference type="GO" id="GO:0005524">
    <property type="term" value="F:ATP binding"/>
    <property type="evidence" value="ECO:0007669"/>
    <property type="project" value="UniProtKB-KW"/>
</dbReference>
<keyword evidence="2" id="KW-0067">ATP-binding</keyword>
<dbReference type="InterPro" id="IPR041664">
    <property type="entry name" value="AAA_16"/>
</dbReference>
<dbReference type="PANTHER" id="PTHR16305:SF28">
    <property type="entry name" value="GUANYLATE CYCLASE DOMAIN-CONTAINING PROTEIN"/>
    <property type="match status" value="1"/>
</dbReference>
<comment type="caution">
    <text evidence="4">The sequence shown here is derived from an EMBL/GenBank/DDBJ whole genome shotgun (WGS) entry which is preliminary data.</text>
</comment>
<dbReference type="Gene3D" id="3.30.70.1230">
    <property type="entry name" value="Nucleotide cyclase"/>
    <property type="match status" value="1"/>
</dbReference>
<dbReference type="SUPFAM" id="SSF55073">
    <property type="entry name" value="Nucleotide cyclase"/>
    <property type="match status" value="1"/>
</dbReference>
<feature type="domain" description="Guanylate cyclase" evidence="3">
    <location>
        <begin position="1"/>
        <end position="105"/>
    </location>
</feature>
<accession>A0A8J3QY67</accession>
<dbReference type="SUPFAM" id="SSF52540">
    <property type="entry name" value="P-loop containing nucleoside triphosphate hydrolases"/>
    <property type="match status" value="1"/>
</dbReference>
<dbReference type="PROSITE" id="PS50125">
    <property type="entry name" value="GUANYLATE_CYCLASE_2"/>
    <property type="match status" value="1"/>
</dbReference>
<name>A0A8J3QY67_9ACTN</name>
<dbReference type="InterPro" id="IPR001054">
    <property type="entry name" value="A/G_cyclase"/>
</dbReference>
<dbReference type="Pfam" id="PF00211">
    <property type="entry name" value="Guanylate_cyc"/>
    <property type="match status" value="1"/>
</dbReference>
<sequence>MQNDYFTAVRRVIGQYGGVVEKYIGDAAMALFGAPVATENDALRCVRAALELQRVLPRQARIKVADLTFRVGIATGEALVDVSAARDGGQSIVAGDVVNTAARLQELAPGGGVFICENTHAATHTDIEYDEQPTSVLRGRSRPSRIWLAVAARRSRASQLDTELTPMVDREHERGLLINALHRTVRTQTPQLVTIFGAAGIGKSRLLRELARHAATITDPPICWRIGHCPPFGENVAYAALADIVKAEASILDSDDEQTARRRLHATLTELTAGDDVDRLAGALEPLVGLPGAGLSPAETEQSWRRFILAMAARQPTVLVFEDLHWADEPMLRFVEMLGASARGLPLLVICTARPELRERQPSWTSAITGTVSISLPPMSDADIGALYSLMFGAATVTPDTLVELADGNPLYAHEYVRMLLEGGMRRPASTPSTADLAAAPPMPDNVQAVIANRLDLLDPADRTILQAAAVVGRQFWPGAVAHAANRPVESAERALYRLEQRDLIQELPTSTMAGQTEYRFRHILVRDVCYQRLPRSERVARHQRTADWLEPVSDARQSDLAEVLAHHRWAAHEITRTLGMDTAPYAPAARDAMHRAARRAYALHALDAAAEWVHRAQGLNLPEDPALDLLAAELAFYRDGDAFLADNGIDLLERLAGRLIEAGDRAGAAHAWTLLGTAAWMRADRPATLAYLDRAVDLYASLPDSADKATALLELARARMVNFETEPAIVAADAAAELADRLGLIEVHASAMITLATARFLAGDQEGFEQLREATEHSRRHRLESRRRAVNNLAWAYMEEGDLAACNRLIDEQNSLDVAGGHGLTASFAEEAGRAYYAGNWADSIKATVAVMQRPTADWDLYVVVQSMWLRALRGEDVDDVAVDRAVATAKRGGFHRVLLATLAHATLCRVLQGRTEQAWELLESLEEDWAGTDMLAFAEWVIAIANAGVLLGTEGAARVRAILERSPRYTPWVLAALSMLDACQGEDPEPYLKAAERYTRIGDATDRVLALVHAARAMHAAGTLRRSDPILAEIAEFAGRNQAQRLLDGLPVRS</sequence>
<gene>
    <name evidence="4" type="primary">cyaI2</name>
    <name evidence="4" type="ORF">Raf01_68630</name>
</gene>
<dbReference type="PANTHER" id="PTHR16305">
    <property type="entry name" value="TESTICULAR SOLUBLE ADENYLYL CYCLASE"/>
    <property type="match status" value="1"/>
</dbReference>
<dbReference type="AlphaFoldDB" id="A0A8J3QY67"/>
<proteinExistence type="predicted"/>
<dbReference type="CDD" id="cd07302">
    <property type="entry name" value="CHD"/>
    <property type="match status" value="1"/>
</dbReference>
<organism evidence="4 5">
    <name type="scientific">Rugosimonospora africana</name>
    <dbReference type="NCBI Taxonomy" id="556532"/>
    <lineage>
        <taxon>Bacteria</taxon>
        <taxon>Bacillati</taxon>
        <taxon>Actinomycetota</taxon>
        <taxon>Actinomycetes</taxon>
        <taxon>Micromonosporales</taxon>
        <taxon>Micromonosporaceae</taxon>
        <taxon>Rugosimonospora</taxon>
    </lineage>
</organism>
<dbReference type="Proteomes" id="UP000642748">
    <property type="component" value="Unassembled WGS sequence"/>
</dbReference>
<keyword evidence="5" id="KW-1185">Reference proteome</keyword>
<evidence type="ECO:0000259" key="3">
    <source>
        <dbReference type="PROSITE" id="PS50125"/>
    </source>
</evidence>
<dbReference type="SUPFAM" id="SSF48452">
    <property type="entry name" value="TPR-like"/>
    <property type="match status" value="1"/>
</dbReference>
<protein>
    <submittedName>
        <fullName evidence="4">Guanylate cyclase</fullName>
    </submittedName>
</protein>
<dbReference type="GO" id="GO:0035556">
    <property type="term" value="P:intracellular signal transduction"/>
    <property type="evidence" value="ECO:0007669"/>
    <property type="project" value="InterPro"/>
</dbReference>